<sequence length="222" mass="25823">MGFAPKCCTFVDPQKHAIGSVKEKYLKIEGYFFQSFKFFENQRTEIRQIFQIGHELCKTVDTYQSELFGNDQSHKFCVHTRTDDFRSLGWESKKDFTERGIEFGFHFLKKKFSNISISVILLGEEKQFLKALTINRQLISTVYLPKSMPRANDFAFATTACDSLLITAQSSTYAWWIAYLMPDNSTIFYNSKFEKGFPHTRDNFLAQWVPVQLRTNATMSSD</sequence>
<evidence type="ECO:0000313" key="1">
    <source>
        <dbReference type="EMBL" id="KAL3092742.1"/>
    </source>
</evidence>
<keyword evidence="2" id="KW-1185">Reference proteome</keyword>
<evidence type="ECO:0008006" key="3">
    <source>
        <dbReference type="Google" id="ProtNLM"/>
    </source>
</evidence>
<dbReference type="PANTHER" id="PTHR22898:SF3">
    <property type="entry name" value="ALPHA-1,2-FUCOSYLTRANSFERASE-RELATED"/>
    <property type="match status" value="1"/>
</dbReference>
<dbReference type="EMBL" id="JBICCN010000118">
    <property type="protein sequence ID" value="KAL3092742.1"/>
    <property type="molecule type" value="Genomic_DNA"/>
</dbReference>
<comment type="caution">
    <text evidence="1">The sequence shown here is derived from an EMBL/GenBank/DDBJ whole genome shotgun (WGS) entry which is preliminary data.</text>
</comment>
<accession>A0ABD2JQ40</accession>
<dbReference type="PANTHER" id="PTHR22898">
    <property type="entry name" value="UNCHARACTERIZED GLYCOSOL TRANSFERASE-RELATED"/>
    <property type="match status" value="1"/>
</dbReference>
<dbReference type="InterPro" id="IPR052501">
    <property type="entry name" value="Alpha-1-2_FucT"/>
</dbReference>
<dbReference type="AlphaFoldDB" id="A0ABD2JQ40"/>
<organism evidence="1 2">
    <name type="scientific">Heterodera schachtii</name>
    <name type="common">Sugarbeet cyst nematode worm</name>
    <name type="synonym">Tylenchus schachtii</name>
    <dbReference type="NCBI Taxonomy" id="97005"/>
    <lineage>
        <taxon>Eukaryota</taxon>
        <taxon>Metazoa</taxon>
        <taxon>Ecdysozoa</taxon>
        <taxon>Nematoda</taxon>
        <taxon>Chromadorea</taxon>
        <taxon>Rhabditida</taxon>
        <taxon>Tylenchina</taxon>
        <taxon>Tylenchomorpha</taxon>
        <taxon>Tylenchoidea</taxon>
        <taxon>Heteroderidae</taxon>
        <taxon>Heteroderinae</taxon>
        <taxon>Heterodera</taxon>
    </lineage>
</organism>
<gene>
    <name evidence="1" type="ORF">niasHS_007951</name>
</gene>
<name>A0ABD2JQ40_HETSC</name>
<reference evidence="1 2" key="1">
    <citation type="submission" date="2024-10" db="EMBL/GenBank/DDBJ databases">
        <authorList>
            <person name="Kim D."/>
        </authorList>
    </citation>
    <scope>NUCLEOTIDE SEQUENCE [LARGE SCALE GENOMIC DNA]</scope>
    <source>
        <strain evidence="1">Taebaek</strain>
    </source>
</reference>
<evidence type="ECO:0000313" key="2">
    <source>
        <dbReference type="Proteomes" id="UP001620645"/>
    </source>
</evidence>
<protein>
    <recommendedName>
        <fullName evidence="3">L-Fucosyltransferase</fullName>
    </recommendedName>
</protein>
<dbReference type="Proteomes" id="UP001620645">
    <property type="component" value="Unassembled WGS sequence"/>
</dbReference>
<proteinExistence type="predicted"/>